<name>A0ABV5R0R7_9ACTN</name>
<dbReference type="InterPro" id="IPR036514">
    <property type="entry name" value="SGNH_hydro_sf"/>
</dbReference>
<evidence type="ECO:0000259" key="2">
    <source>
        <dbReference type="Pfam" id="PF13472"/>
    </source>
</evidence>
<dbReference type="Proteomes" id="UP001589716">
    <property type="component" value="Unassembled WGS sequence"/>
</dbReference>
<evidence type="ECO:0000313" key="4">
    <source>
        <dbReference type="Proteomes" id="UP001589716"/>
    </source>
</evidence>
<accession>A0ABV5R0R7</accession>
<feature type="compositionally biased region" description="Low complexity" evidence="1">
    <location>
        <begin position="147"/>
        <end position="157"/>
    </location>
</feature>
<feature type="region of interest" description="Disordered" evidence="1">
    <location>
        <begin position="246"/>
        <end position="268"/>
    </location>
</feature>
<evidence type="ECO:0000313" key="3">
    <source>
        <dbReference type="EMBL" id="MFB9558653.1"/>
    </source>
</evidence>
<reference evidence="3 4" key="1">
    <citation type="submission" date="2024-09" db="EMBL/GenBank/DDBJ databases">
        <authorList>
            <person name="Sun Q."/>
            <person name="Mori K."/>
        </authorList>
    </citation>
    <scope>NUCLEOTIDE SEQUENCE [LARGE SCALE GENOMIC DNA]</scope>
    <source>
        <strain evidence="3 4">JCM 4414</strain>
    </source>
</reference>
<protein>
    <submittedName>
        <fullName evidence="3">GDSL-type esterase/lipase family protein</fullName>
    </submittedName>
</protein>
<gene>
    <name evidence="3" type="ORF">ACFFTP_31290</name>
</gene>
<dbReference type="Gene3D" id="3.40.50.1110">
    <property type="entry name" value="SGNH hydrolase"/>
    <property type="match status" value="1"/>
</dbReference>
<dbReference type="RefSeq" id="WP_382746277.1">
    <property type="nucleotide sequence ID" value="NZ_JBHMCT010000055.1"/>
</dbReference>
<feature type="region of interest" description="Disordered" evidence="1">
    <location>
        <begin position="127"/>
        <end position="175"/>
    </location>
</feature>
<evidence type="ECO:0000256" key="1">
    <source>
        <dbReference type="SAM" id="MobiDB-lite"/>
    </source>
</evidence>
<proteinExistence type="predicted"/>
<dbReference type="SUPFAM" id="SSF52266">
    <property type="entry name" value="SGNH hydrolase"/>
    <property type="match status" value="1"/>
</dbReference>
<keyword evidence="4" id="KW-1185">Reference proteome</keyword>
<dbReference type="Pfam" id="PF13472">
    <property type="entry name" value="Lipase_GDSL_2"/>
    <property type="match status" value="1"/>
</dbReference>
<feature type="domain" description="SGNH hydrolase-type esterase" evidence="2">
    <location>
        <begin position="365"/>
        <end position="508"/>
    </location>
</feature>
<organism evidence="3 4">
    <name type="scientific">Streptomyces roseoviridis</name>
    <dbReference type="NCBI Taxonomy" id="67361"/>
    <lineage>
        <taxon>Bacteria</taxon>
        <taxon>Bacillati</taxon>
        <taxon>Actinomycetota</taxon>
        <taxon>Actinomycetes</taxon>
        <taxon>Kitasatosporales</taxon>
        <taxon>Streptomycetaceae</taxon>
        <taxon>Streptomyces</taxon>
    </lineage>
</organism>
<comment type="caution">
    <text evidence="3">The sequence shown here is derived from an EMBL/GenBank/DDBJ whole genome shotgun (WGS) entry which is preliminary data.</text>
</comment>
<dbReference type="InterPro" id="IPR013830">
    <property type="entry name" value="SGNH_hydro"/>
</dbReference>
<dbReference type="EMBL" id="JBHMCT010000055">
    <property type="protein sequence ID" value="MFB9558653.1"/>
    <property type="molecule type" value="Genomic_DNA"/>
</dbReference>
<sequence>MPFLPDVPTVLVTYTAANPAGGAPAEGTVEFAPVAPAISVPAYGIVFSGSRTYRLDPQGRLVDQDGNVGIRLLPCDLPGANPASWIWQVTINLVGAGPRRFYLALSHTQTEVDLGTVEQVEPSRSHYVAVPGPRGEQGPPGPPGPPATGAETPAGAQEKVNAHASANDPHGDRAWAEGRFLTRTSWRRRDLPDLAAATALHTGPAPTVTVTVTPQEGAVLHLPEGVALVPGAVPGLFTYAGAARLETGPDGRFTQPTSLTPRSHDDPQPVWSVEFGTDAQTLQALLEPRPGAAYRLHIDGRRVTADHQPLPAAAPGADQLLTIDLGTPGPRRIRLDLINTAFGGIHLAPGASLWRAPLHGGRLMVLGDTLTTGDGDTWFDHAARLLGSTDAWRQACPGSGYTTAGTYGTFADRLQDDVIDWAPDRLIIWGGHHDGSAQQTDVEAAATALYRTLRTTLPTTDVLVLGAWAPTGEPGEGEAALDTALRTAAATAGMPFVSPLTGTAYDAAGAPVSQAGPWSTASYGSAESTPTTVGHAYLGRRVADAWAELLQP</sequence>